<name>A0A2Z6LY80_TRISU</name>
<evidence type="ECO:0000313" key="8">
    <source>
        <dbReference type="Proteomes" id="UP000242715"/>
    </source>
</evidence>
<dbReference type="EMBL" id="DF973169">
    <property type="protein sequence ID" value="GAU17261.1"/>
    <property type="molecule type" value="Genomic_DNA"/>
</dbReference>
<evidence type="ECO:0000256" key="5">
    <source>
        <dbReference type="ARBA" id="ARBA00023242"/>
    </source>
</evidence>
<dbReference type="Proteomes" id="UP000242715">
    <property type="component" value="Unassembled WGS sequence"/>
</dbReference>
<dbReference type="GO" id="GO:0005634">
    <property type="term" value="C:nucleus"/>
    <property type="evidence" value="ECO:0007669"/>
    <property type="project" value="UniProtKB-SubCell"/>
</dbReference>
<evidence type="ECO:0000256" key="4">
    <source>
        <dbReference type="ARBA" id="ARBA00023163"/>
    </source>
</evidence>
<keyword evidence="2" id="KW-0805">Transcription regulation</keyword>
<evidence type="ECO:0000313" key="7">
    <source>
        <dbReference type="EMBL" id="GAU17261.1"/>
    </source>
</evidence>
<accession>A0A2Z6LY80</accession>
<keyword evidence="3" id="KW-0238">DNA-binding</keyword>
<evidence type="ECO:0000259" key="6">
    <source>
        <dbReference type="PROSITE" id="PS51032"/>
    </source>
</evidence>
<feature type="domain" description="AP2/ERF" evidence="6">
    <location>
        <begin position="121"/>
        <end position="184"/>
    </location>
</feature>
<proteinExistence type="predicted"/>
<dbReference type="FunFam" id="3.30.730.10:FF:000003">
    <property type="entry name" value="AP2-like ethylene-responsive transcription factor ANT"/>
    <property type="match status" value="1"/>
</dbReference>
<dbReference type="CDD" id="cd00018">
    <property type="entry name" value="AP2"/>
    <property type="match status" value="1"/>
</dbReference>
<dbReference type="InterPro" id="IPR016177">
    <property type="entry name" value="DNA-bd_dom_sf"/>
</dbReference>
<evidence type="ECO:0000256" key="2">
    <source>
        <dbReference type="ARBA" id="ARBA00023015"/>
    </source>
</evidence>
<dbReference type="InterPro" id="IPR036955">
    <property type="entry name" value="AP2/ERF_dom_sf"/>
</dbReference>
<sequence>MNTSHSQSSNEVPKVADFLGVSSKISTENESDLAAFDHSSDNNYLIMPPLHDNSVITTSSNSYDQYQENGNNNLQALTLSMGSGTTTKDSICETSGDTNSTVEAAATPKRALDTFGQRTSIYRGVTRHRWTGRYEAHLWDNTCRREGQSRKGRQGGYDKEEKAARAYDLAALKYWGTSTTTNFPISNYEKEVEDMKHMTRLEFVAAIRRKSSGFSRGASMYRGVTRHHQHGRWQARIGRVAGNKDLYLGTFGEGSSSSSSRMQLQGYPLVQFEPLYENSIQDTSSFNQQSYIQTQLQLHQQQQSGGFYNYNGNYNIQNQQGLMNMGVMENNGGDGGYIGNNINVGGSGGEEVGFVKVDYDMASGGYGGWSAADASNTGAAGVFTMWNDLTN</sequence>
<keyword evidence="8" id="KW-1185">Reference proteome</keyword>
<dbReference type="Gene3D" id="3.30.730.10">
    <property type="entry name" value="AP2/ERF domain"/>
    <property type="match status" value="2"/>
</dbReference>
<keyword evidence="4" id="KW-0804">Transcription</keyword>
<comment type="subcellular location">
    <subcellularLocation>
        <location evidence="1">Nucleus</location>
    </subcellularLocation>
</comment>
<dbReference type="AlphaFoldDB" id="A0A2Z6LY80"/>
<dbReference type="PANTHER" id="PTHR32467:SF22">
    <property type="entry name" value="AP2-LIKE ETHYLENE-RESPONSIVE TRANSCRIPTION FACTOR PLT2"/>
    <property type="match status" value="1"/>
</dbReference>
<dbReference type="PROSITE" id="PS51032">
    <property type="entry name" value="AP2_ERF"/>
    <property type="match status" value="2"/>
</dbReference>
<dbReference type="OrthoDB" id="207175at2759"/>
<protein>
    <recommendedName>
        <fullName evidence="6">AP2/ERF domain-containing protein</fullName>
    </recommendedName>
</protein>
<dbReference type="GO" id="GO:0003700">
    <property type="term" value="F:DNA-binding transcription factor activity"/>
    <property type="evidence" value="ECO:0007669"/>
    <property type="project" value="InterPro"/>
</dbReference>
<keyword evidence="5" id="KW-0539">Nucleus</keyword>
<reference evidence="8" key="1">
    <citation type="journal article" date="2017" name="Front. Plant Sci.">
        <title>Climate Clever Clovers: New Paradigm to Reduce the Environmental Footprint of Ruminants by Breeding Low Methanogenic Forages Utilizing Haplotype Variation.</title>
        <authorList>
            <person name="Kaur P."/>
            <person name="Appels R."/>
            <person name="Bayer P.E."/>
            <person name="Keeble-Gagnere G."/>
            <person name="Wang J."/>
            <person name="Hirakawa H."/>
            <person name="Shirasawa K."/>
            <person name="Vercoe P."/>
            <person name="Stefanova K."/>
            <person name="Durmic Z."/>
            <person name="Nichols P."/>
            <person name="Revell C."/>
            <person name="Isobe S.N."/>
            <person name="Edwards D."/>
            <person name="Erskine W."/>
        </authorList>
    </citation>
    <scope>NUCLEOTIDE SEQUENCE [LARGE SCALE GENOMIC DNA]</scope>
    <source>
        <strain evidence="8">cv. Daliak</strain>
    </source>
</reference>
<dbReference type="SUPFAM" id="SSF54171">
    <property type="entry name" value="DNA-binding domain"/>
    <property type="match status" value="2"/>
</dbReference>
<dbReference type="GO" id="GO:0003677">
    <property type="term" value="F:DNA binding"/>
    <property type="evidence" value="ECO:0007669"/>
    <property type="project" value="UniProtKB-KW"/>
</dbReference>
<dbReference type="SMART" id="SM00380">
    <property type="entry name" value="AP2"/>
    <property type="match status" value="2"/>
</dbReference>
<dbReference type="PANTHER" id="PTHR32467">
    <property type="entry name" value="AP2-LIKE ETHYLENE-RESPONSIVE TRANSCRIPTION FACTOR"/>
    <property type="match status" value="1"/>
</dbReference>
<organism evidence="7 8">
    <name type="scientific">Trifolium subterraneum</name>
    <name type="common">Subterranean clover</name>
    <dbReference type="NCBI Taxonomy" id="3900"/>
    <lineage>
        <taxon>Eukaryota</taxon>
        <taxon>Viridiplantae</taxon>
        <taxon>Streptophyta</taxon>
        <taxon>Embryophyta</taxon>
        <taxon>Tracheophyta</taxon>
        <taxon>Spermatophyta</taxon>
        <taxon>Magnoliopsida</taxon>
        <taxon>eudicotyledons</taxon>
        <taxon>Gunneridae</taxon>
        <taxon>Pentapetalae</taxon>
        <taxon>rosids</taxon>
        <taxon>fabids</taxon>
        <taxon>Fabales</taxon>
        <taxon>Fabaceae</taxon>
        <taxon>Papilionoideae</taxon>
        <taxon>50 kb inversion clade</taxon>
        <taxon>NPAAA clade</taxon>
        <taxon>Hologalegina</taxon>
        <taxon>IRL clade</taxon>
        <taxon>Trifolieae</taxon>
        <taxon>Trifolium</taxon>
    </lineage>
</organism>
<gene>
    <name evidence="7" type="ORF">TSUD_109760</name>
</gene>
<feature type="domain" description="AP2/ERF" evidence="6">
    <location>
        <begin position="220"/>
        <end position="251"/>
    </location>
</feature>
<dbReference type="InterPro" id="IPR001471">
    <property type="entry name" value="AP2/ERF_dom"/>
</dbReference>
<dbReference type="PRINTS" id="PR00367">
    <property type="entry name" value="ETHRSPELEMNT"/>
</dbReference>
<evidence type="ECO:0000256" key="3">
    <source>
        <dbReference type="ARBA" id="ARBA00023125"/>
    </source>
</evidence>
<evidence type="ECO:0000256" key="1">
    <source>
        <dbReference type="ARBA" id="ARBA00004123"/>
    </source>
</evidence>